<feature type="compositionally biased region" description="Polar residues" evidence="1">
    <location>
        <begin position="63"/>
        <end position="77"/>
    </location>
</feature>
<dbReference type="EnsemblPlants" id="EMT16048">
    <property type="protein sequence ID" value="EMT16048"/>
    <property type="gene ID" value="F775_06292"/>
</dbReference>
<accession>N1R174</accession>
<reference evidence="2" key="1">
    <citation type="submission" date="2015-06" db="UniProtKB">
        <authorList>
            <consortium name="EnsemblPlants"/>
        </authorList>
    </citation>
    <scope>IDENTIFICATION</scope>
</reference>
<feature type="compositionally biased region" description="Basic and acidic residues" evidence="1">
    <location>
        <begin position="100"/>
        <end position="111"/>
    </location>
</feature>
<feature type="region of interest" description="Disordered" evidence="1">
    <location>
        <begin position="31"/>
        <end position="111"/>
    </location>
</feature>
<dbReference type="AlphaFoldDB" id="N1R174"/>
<protein>
    <submittedName>
        <fullName evidence="2">Uncharacterized protein</fullName>
    </submittedName>
</protein>
<sequence>MAVTLKLRILAVAGPPPPLVRPGLPRPISGDALSVGGDVPVDEGGANAHNPTKSHNPDMDIITTPTENRPQPKQAAQPSRAIYVAKNIRQRSNGVVHRSTGREDGTAKISH</sequence>
<evidence type="ECO:0000256" key="1">
    <source>
        <dbReference type="SAM" id="MobiDB-lite"/>
    </source>
</evidence>
<proteinExistence type="predicted"/>
<organism evidence="2">
    <name type="scientific">Aegilops tauschii</name>
    <name type="common">Tausch's goatgrass</name>
    <name type="synonym">Aegilops squarrosa</name>
    <dbReference type="NCBI Taxonomy" id="37682"/>
    <lineage>
        <taxon>Eukaryota</taxon>
        <taxon>Viridiplantae</taxon>
        <taxon>Streptophyta</taxon>
        <taxon>Embryophyta</taxon>
        <taxon>Tracheophyta</taxon>
        <taxon>Spermatophyta</taxon>
        <taxon>Magnoliopsida</taxon>
        <taxon>Liliopsida</taxon>
        <taxon>Poales</taxon>
        <taxon>Poaceae</taxon>
        <taxon>BOP clade</taxon>
        <taxon>Pooideae</taxon>
        <taxon>Triticodae</taxon>
        <taxon>Triticeae</taxon>
        <taxon>Triticinae</taxon>
        <taxon>Aegilops</taxon>
    </lineage>
</organism>
<evidence type="ECO:0000313" key="2">
    <source>
        <dbReference type="EnsemblPlants" id="EMT16048"/>
    </source>
</evidence>
<name>N1R174_AEGTA</name>